<accession>A0AAV9ZDW9</accession>
<feature type="region of interest" description="Disordered" evidence="5">
    <location>
        <begin position="1003"/>
        <end position="1032"/>
    </location>
</feature>
<dbReference type="GO" id="GO:0006357">
    <property type="term" value="P:regulation of transcription by RNA polymerase II"/>
    <property type="evidence" value="ECO:0007669"/>
    <property type="project" value="InterPro"/>
</dbReference>
<evidence type="ECO:0000256" key="2">
    <source>
        <dbReference type="ARBA" id="ARBA00024691"/>
    </source>
</evidence>
<dbReference type="PANTHER" id="PTHR11125">
    <property type="entry name" value="SUPPRESSOR OF TY 5"/>
    <property type="match status" value="1"/>
</dbReference>
<dbReference type="GO" id="GO:0032044">
    <property type="term" value="C:DSIF complex"/>
    <property type="evidence" value="ECO:0007669"/>
    <property type="project" value="TreeGrafter"/>
</dbReference>
<dbReference type="InterPro" id="IPR039659">
    <property type="entry name" value="SPT5"/>
</dbReference>
<dbReference type="InterPro" id="IPR005824">
    <property type="entry name" value="KOW"/>
</dbReference>
<evidence type="ECO:0000256" key="5">
    <source>
        <dbReference type="SAM" id="MobiDB-lite"/>
    </source>
</evidence>
<feature type="region of interest" description="Disordered" evidence="5">
    <location>
        <begin position="28"/>
        <end position="81"/>
    </location>
</feature>
<feature type="compositionally biased region" description="Low complexity" evidence="5">
    <location>
        <begin position="1255"/>
        <end position="1265"/>
    </location>
</feature>
<gene>
    <name evidence="7" type="ORF">R3P38DRAFT_3235556</name>
</gene>
<dbReference type="GO" id="GO:0003729">
    <property type="term" value="F:mRNA binding"/>
    <property type="evidence" value="ECO:0007669"/>
    <property type="project" value="TreeGrafter"/>
</dbReference>
<comment type="function">
    <text evidence="2">The SPT4-SPT5 complex mediates both activation and inhibition of transcription elongation, and plays a role in pre-mRNA processing. This complex seems to be important for the stability of the RNA polymerase II elongation machinery on the chromatin template but not for the inherent ability of this machinery to translocate down the gene.</text>
</comment>
<evidence type="ECO:0000256" key="3">
    <source>
        <dbReference type="ARBA" id="ARBA00029865"/>
    </source>
</evidence>
<feature type="domain" description="KOW" evidence="6">
    <location>
        <begin position="413"/>
        <end position="440"/>
    </location>
</feature>
<feature type="domain" description="KOW" evidence="6">
    <location>
        <begin position="459"/>
        <end position="486"/>
    </location>
</feature>
<evidence type="ECO:0000313" key="7">
    <source>
        <dbReference type="EMBL" id="KAK6980493.1"/>
    </source>
</evidence>
<keyword evidence="1" id="KW-0804">Transcription</keyword>
<feature type="region of interest" description="Disordered" evidence="5">
    <location>
        <begin position="1199"/>
        <end position="1226"/>
    </location>
</feature>
<feature type="compositionally biased region" description="Low complexity" evidence="5">
    <location>
        <begin position="1012"/>
        <end position="1026"/>
    </location>
</feature>
<dbReference type="InterPro" id="IPR036735">
    <property type="entry name" value="NGN_dom_sf"/>
</dbReference>
<protein>
    <recommendedName>
        <fullName evidence="3">Chromatin elongation factor SPT5</fullName>
    </recommendedName>
    <alternativeName>
        <fullName evidence="4">Chromatin elongation factor spt5</fullName>
    </alternativeName>
</protein>
<keyword evidence="8" id="KW-1185">Reference proteome</keyword>
<evidence type="ECO:0000259" key="6">
    <source>
        <dbReference type="SMART" id="SM00739"/>
    </source>
</evidence>
<comment type="caution">
    <text evidence="7">The sequence shown here is derived from an EMBL/GenBank/DDBJ whole genome shotgun (WGS) entry which is preliminary data.</text>
</comment>
<dbReference type="EMBL" id="JAWWNJ010000159">
    <property type="protein sequence ID" value="KAK6980493.1"/>
    <property type="molecule type" value="Genomic_DNA"/>
</dbReference>
<dbReference type="PANTHER" id="PTHR11125:SF7">
    <property type="entry name" value="TRANSCRIPTION ELONGATION FACTOR SPT5"/>
    <property type="match status" value="1"/>
</dbReference>
<dbReference type="GO" id="GO:0006368">
    <property type="term" value="P:transcription elongation by RNA polymerase II"/>
    <property type="evidence" value="ECO:0007669"/>
    <property type="project" value="TreeGrafter"/>
</dbReference>
<evidence type="ECO:0000256" key="4">
    <source>
        <dbReference type="ARBA" id="ARBA00031006"/>
    </source>
</evidence>
<evidence type="ECO:0000313" key="8">
    <source>
        <dbReference type="Proteomes" id="UP001362999"/>
    </source>
</evidence>
<dbReference type="Pfam" id="PF03439">
    <property type="entry name" value="Spt5-NGN"/>
    <property type="match status" value="1"/>
</dbReference>
<dbReference type="SMART" id="SM00739">
    <property type="entry name" value="KOW"/>
    <property type="match status" value="2"/>
</dbReference>
<dbReference type="Proteomes" id="UP001362999">
    <property type="component" value="Unassembled WGS sequence"/>
</dbReference>
<proteinExistence type="predicted"/>
<dbReference type="GO" id="GO:0032784">
    <property type="term" value="P:regulation of DNA-templated transcription elongation"/>
    <property type="evidence" value="ECO:0007669"/>
    <property type="project" value="InterPro"/>
</dbReference>
<feature type="compositionally biased region" description="Acidic residues" evidence="5">
    <location>
        <begin position="29"/>
        <end position="46"/>
    </location>
</feature>
<evidence type="ECO:0000256" key="1">
    <source>
        <dbReference type="ARBA" id="ARBA00023163"/>
    </source>
</evidence>
<name>A0AAV9ZDW9_9AGAR</name>
<feature type="region of interest" description="Disordered" evidence="5">
    <location>
        <begin position="567"/>
        <end position="587"/>
    </location>
</feature>
<reference evidence="7 8" key="1">
    <citation type="journal article" date="2024" name="J Genomics">
        <title>Draft genome sequencing and assembly of Favolaschia claudopus CIRM-BRFM 2984 isolated from oak limbs.</title>
        <authorList>
            <person name="Navarro D."/>
            <person name="Drula E."/>
            <person name="Chaduli D."/>
            <person name="Cazenave R."/>
            <person name="Ahrendt S."/>
            <person name="Wang J."/>
            <person name="Lipzen A."/>
            <person name="Daum C."/>
            <person name="Barry K."/>
            <person name="Grigoriev I.V."/>
            <person name="Favel A."/>
            <person name="Rosso M.N."/>
            <person name="Martin F."/>
        </authorList>
    </citation>
    <scope>NUCLEOTIDE SEQUENCE [LARGE SCALE GENOMIC DNA]</scope>
    <source>
        <strain evidence="7 8">CIRM-BRFM 2984</strain>
    </source>
</reference>
<feature type="region of interest" description="Disordered" evidence="5">
    <location>
        <begin position="1242"/>
        <end position="1270"/>
    </location>
</feature>
<organism evidence="7 8">
    <name type="scientific">Favolaschia claudopus</name>
    <dbReference type="NCBI Taxonomy" id="2862362"/>
    <lineage>
        <taxon>Eukaryota</taxon>
        <taxon>Fungi</taxon>
        <taxon>Dikarya</taxon>
        <taxon>Basidiomycota</taxon>
        <taxon>Agaricomycotina</taxon>
        <taxon>Agaricomycetes</taxon>
        <taxon>Agaricomycetidae</taxon>
        <taxon>Agaricales</taxon>
        <taxon>Marasmiineae</taxon>
        <taxon>Mycenaceae</taxon>
        <taxon>Favolaschia</taxon>
    </lineage>
</organism>
<dbReference type="InterPro" id="IPR005100">
    <property type="entry name" value="NGN-domain"/>
</dbReference>
<sequence length="1505" mass="165719">MADLYVPGSGVKSAKRRRVSSVADFLDLAAEEDRGEEDEDSEDEDAAFALSSFLDRSDDEDTGAPETLPPRLTTSALPQEDAEELARKIKDRYSRRRMSECGAVPQGGEDEGSSRSIFRWMHTVEHTTNTTKTPIWTVKATRGREWDVVCTIFKIAACFPADGKILSVSASPASPGHVYIECVSPVIVGNLLRRVAFTRRTVLPRSITALDLKSVLVLPAPTMKPGTWVRVRSNNVYHLDLAWVYDYNPVTSDALIYLVPRWSGKQRRHRSPLRLVAGEILESDVSCENEPRQSSLGVRQDIKRSRADTRTGTRQALLSEHVDGTLDATCPYELDGSLYRFGFLVRREPFIDLIVHRVQPAEQELALWMQSPVYNFVKKCADLEQVDLEVVNMSELLTSSCDMQRSLRWNRLALRIGDRVRLPEGDDLGPVGWVTSVTAEHVQVEMYDDAWPTEAVVGDFRIGDYVEVITGRWVGLRAWIVQVEWSRREIQLMNQTYVEEGVRLLDDGQSDIPYADVLGAVGDEGTAGSIASLVRKGDLKVVVRPALAELILPWSFVRVALSETGLSSTGGLSAQKNPAPPAAEGPRRHVVPDPFSQMEVQAFERNIGTFYGMVVGTSADRKKVSIRTEGRAVNTVELISVCDVKERHTGLSLTDYRNASAEQIRELRTAQDKSRLIAAAVSEGPEFSPEDLPGAADAWPEAFGGAVHAASQSLAPAASSQSSSEPPSNWLLQTALENSCLDVVVRGASTSSTKPYNDVVGVIRSMPKVKRNDRGSVKVRFGRVICTDKWIPVKNLFPLTTTEFEGVTSRALARPILDVIGVNVVVIGPDTEGRCDFVGRTGITSSHGKVNIDVISSLPLHPRLQIIARHAFILCITTSLSKITSRIPFSVPMAEFCDATVPAISGKLSWETEVRAYKVCNVCPCVCNDPAFVIYALSESGVLPAEKPRLIHSPLPVPSFEHTVPPALSDMLVEDVDGNCVHPNELQLSFDGKCFSSAHVAHDSAPERSPVGSELTTRSSTSSLFGSEDDTREREMLDEARRADLVHNPETRYTACILHRMRVGNADIVSIDPMLPDRFTSELRNRIISAFQFGGVPDYDTFKAILYAPIIVQAFFPVESSGVSSVLATDNLELGHVEEQEQVHSSNERDFMSDIVLDGDFGANTQVEGGGGTAVSVTSDSLDRPVVYYEDYGEDLLSRRKDTASPRASRKTKKSGPAKDGKITSFFGRVRQRRARVALVRRLRNPARPSPLSGPPGSSLASGSSYDPRVHRPEVMPMVVPRVPRVPGSKSYSAGNRIARARRLRVEDLYVGYVRSAPVVAPRRASDQAKKLLTGQQLVQPSQAVPHLMAEVEDFSVELVSRKGYEAKVDGCFFATDVHLPILVPTPFNVGTDFAHATIYDLYVNAFVAYAGLAHAVDMSRGMRTVEGYRGLVLDNPYTIFFTPQNVDEPLNMSVATDKGRTVWRGNILVVKHEADTDKPLNITQDEAARITLIVRKQLDHGWLV</sequence>
<dbReference type="Gene3D" id="3.30.70.940">
    <property type="entry name" value="NusG, N-terminal domain"/>
    <property type="match status" value="1"/>
</dbReference>